<dbReference type="EMBL" id="JBEPNJ010000004">
    <property type="protein sequence ID" value="MET3771744.1"/>
    <property type="molecule type" value="Genomic_DNA"/>
</dbReference>
<proteinExistence type="predicted"/>
<name>A0ACC6TDB7_9MICC</name>
<dbReference type="Proteomes" id="UP001549207">
    <property type="component" value="Unassembled WGS sequence"/>
</dbReference>
<comment type="caution">
    <text evidence="1">The sequence shown here is derived from an EMBL/GenBank/DDBJ whole genome shotgun (WGS) entry which is preliminary data.</text>
</comment>
<keyword evidence="2" id="KW-1185">Reference proteome</keyword>
<sequence length="371" mass="40813">MHAPQSRHNVMYLTVLPFYRQTCIQSLMDQAEQDKPEIYAGPRQLTATVTTGIASDLYRPLRAWFLLGRGIILRDHVWNAINAKSLMLDLNPRCVSAWLLLIIRKILRRRTVVWGHLYPRAGAGSRTARLRRSMRALADGTVLYGFDSVLPARQDLPNQEVWVAPNALYSSELLGPAETHTNKSSVIYVGRLVEEKKVDLLIRAFAEASPNMANVRLKIVGSGSELEPLKDLARNLGCASEIEFLGPITDPATLKAAYTDAICSVSPGYVGLSLTQSLGFGVPMLIADDEPHAPEVELERFGGVARFKENDPSSLASLLQKVASGQYEFPDAARLAEPVIKSYSAESMARGLLDSLRNRAQSLDSTGWPAA</sequence>
<accession>A0ACC6TDB7</accession>
<gene>
    <name evidence="1" type="ORF">ABIC98_001381</name>
</gene>
<evidence type="ECO:0000313" key="2">
    <source>
        <dbReference type="Proteomes" id="UP001549207"/>
    </source>
</evidence>
<protein>
    <submittedName>
        <fullName evidence="1">Glycosyltransferase involved in cell wall biosynthesis</fullName>
    </submittedName>
</protein>
<organism evidence="1 2">
    <name type="scientific">Arthrobacter nitrophenolicus</name>
    <dbReference type="NCBI Taxonomy" id="683150"/>
    <lineage>
        <taxon>Bacteria</taxon>
        <taxon>Bacillati</taxon>
        <taxon>Actinomycetota</taxon>
        <taxon>Actinomycetes</taxon>
        <taxon>Micrococcales</taxon>
        <taxon>Micrococcaceae</taxon>
        <taxon>Arthrobacter</taxon>
    </lineage>
</organism>
<reference evidence="1" key="1">
    <citation type="submission" date="2024-06" db="EMBL/GenBank/DDBJ databases">
        <title>Genomic Encyclopedia of Type Strains, Phase IV (KMG-IV): sequencing the most valuable type-strain genomes for metagenomic binning, comparative biology and taxonomic classification.</title>
        <authorList>
            <person name="Goeker M."/>
        </authorList>
    </citation>
    <scope>NUCLEOTIDE SEQUENCE</scope>
    <source>
        <strain evidence="1">SJCon</strain>
    </source>
</reference>
<evidence type="ECO:0000313" key="1">
    <source>
        <dbReference type="EMBL" id="MET3771744.1"/>
    </source>
</evidence>